<evidence type="ECO:0000313" key="3">
    <source>
        <dbReference type="EMBL" id="PRY49168.1"/>
    </source>
</evidence>
<dbReference type="Gene3D" id="3.40.190.10">
    <property type="entry name" value="Periplasmic binding protein-like II"/>
    <property type="match status" value="2"/>
</dbReference>
<keyword evidence="4" id="KW-1185">Reference proteome</keyword>
<reference evidence="3 4" key="1">
    <citation type="submission" date="2018-03" db="EMBL/GenBank/DDBJ databases">
        <title>Genomic Encyclopedia of Type Strains, Phase III (KMG-III): the genomes of soil and plant-associated and newly described type strains.</title>
        <authorList>
            <person name="Whitman W."/>
        </authorList>
    </citation>
    <scope>NUCLEOTIDE SEQUENCE [LARGE SCALE GENOMIC DNA]</scope>
    <source>
        <strain evidence="3 4">CGMCC 1.9313</strain>
    </source>
</reference>
<dbReference type="OrthoDB" id="1450880at2"/>
<feature type="domain" description="PBP" evidence="2">
    <location>
        <begin position="27"/>
        <end position="273"/>
    </location>
</feature>
<dbReference type="InterPro" id="IPR050811">
    <property type="entry name" value="Phosphate_ABC_transporter"/>
</dbReference>
<dbReference type="InterPro" id="IPR024370">
    <property type="entry name" value="PBP_domain"/>
</dbReference>
<dbReference type="RefSeq" id="WP_106295056.1">
    <property type="nucleotide sequence ID" value="NZ_PVTH01000012.1"/>
</dbReference>
<evidence type="ECO:0000313" key="4">
    <source>
        <dbReference type="Proteomes" id="UP000238034"/>
    </source>
</evidence>
<dbReference type="SUPFAM" id="SSF53850">
    <property type="entry name" value="Periplasmic binding protein-like II"/>
    <property type="match status" value="1"/>
</dbReference>
<dbReference type="PANTHER" id="PTHR30570">
    <property type="entry name" value="PERIPLASMIC PHOSPHATE BINDING COMPONENT OF PHOSPHATE ABC TRANSPORTER"/>
    <property type="match status" value="1"/>
</dbReference>
<keyword evidence="1" id="KW-0732">Signal</keyword>
<name>A0A2T0TUG8_9SPHI</name>
<dbReference type="PANTHER" id="PTHR30570:SF1">
    <property type="entry name" value="PHOSPHATE-BINDING PROTEIN PSTS"/>
    <property type="match status" value="1"/>
</dbReference>
<protein>
    <submittedName>
        <fullName evidence="3">Phosphate ABC transporter substrate-binding protein (PhoT family)</fullName>
    </submittedName>
</protein>
<dbReference type="AlphaFoldDB" id="A0A2T0TUG8"/>
<proteinExistence type="predicted"/>
<dbReference type="PROSITE" id="PS51257">
    <property type="entry name" value="PROKAR_LIPOPROTEIN"/>
    <property type="match status" value="1"/>
</dbReference>
<dbReference type="EMBL" id="PVTH01000012">
    <property type="protein sequence ID" value="PRY49168.1"/>
    <property type="molecule type" value="Genomic_DNA"/>
</dbReference>
<organism evidence="3 4">
    <name type="scientific">Arcticibacter pallidicorallinus</name>
    <dbReference type="NCBI Taxonomy" id="1259464"/>
    <lineage>
        <taxon>Bacteria</taxon>
        <taxon>Pseudomonadati</taxon>
        <taxon>Bacteroidota</taxon>
        <taxon>Sphingobacteriia</taxon>
        <taxon>Sphingobacteriales</taxon>
        <taxon>Sphingobacteriaceae</taxon>
        <taxon>Arcticibacter</taxon>
    </lineage>
</organism>
<gene>
    <name evidence="3" type="ORF">B0I27_11252</name>
</gene>
<evidence type="ECO:0000259" key="2">
    <source>
        <dbReference type="Pfam" id="PF12849"/>
    </source>
</evidence>
<sequence>MKISMKQSFTVILLSLVFLSSCENSKQTETTGSTRLVADESLMPIVEDQVIVFENIYKNADIEAEYKHEKAVINDLLTDSTKIAITSRMLTPREVAVIEKRDMKVRVNRFAVDAVTFVSNKNSADTVITVQEIIDILKGVPSGRQLVFDNPNSSIVRYLMELAEISSLPAKGIYALNSNAEVIKYVHNNLGSIGVIGFNWIKQPTVELEPLVAGLKIMGVKGLPGKSGSDKFYRPSQDNLALENYPLSRNLYIINCQGGGGLGLGFAAFLAGDVGQRVILKSGLLPDSMPPREIIIRK</sequence>
<evidence type="ECO:0000256" key="1">
    <source>
        <dbReference type="ARBA" id="ARBA00022729"/>
    </source>
</evidence>
<accession>A0A2T0TUG8</accession>
<dbReference type="Proteomes" id="UP000238034">
    <property type="component" value="Unassembled WGS sequence"/>
</dbReference>
<dbReference type="Pfam" id="PF12849">
    <property type="entry name" value="PBP_like_2"/>
    <property type="match status" value="1"/>
</dbReference>
<comment type="caution">
    <text evidence="3">The sequence shown here is derived from an EMBL/GenBank/DDBJ whole genome shotgun (WGS) entry which is preliminary data.</text>
</comment>